<gene>
    <name evidence="8" type="ORF">K2173_006502</name>
</gene>
<accession>A0AAV8S6B0</accession>
<organism evidence="8 9">
    <name type="scientific">Erythroxylum novogranatense</name>
    <dbReference type="NCBI Taxonomy" id="1862640"/>
    <lineage>
        <taxon>Eukaryota</taxon>
        <taxon>Viridiplantae</taxon>
        <taxon>Streptophyta</taxon>
        <taxon>Embryophyta</taxon>
        <taxon>Tracheophyta</taxon>
        <taxon>Spermatophyta</taxon>
        <taxon>Magnoliopsida</taxon>
        <taxon>eudicotyledons</taxon>
        <taxon>Gunneridae</taxon>
        <taxon>Pentapetalae</taxon>
        <taxon>rosids</taxon>
        <taxon>fabids</taxon>
        <taxon>Malpighiales</taxon>
        <taxon>Erythroxylaceae</taxon>
        <taxon>Erythroxylum</taxon>
    </lineage>
</organism>
<dbReference type="InterPro" id="IPR043502">
    <property type="entry name" value="DNA/RNA_pol_sf"/>
</dbReference>
<evidence type="ECO:0000313" key="9">
    <source>
        <dbReference type="Proteomes" id="UP001159364"/>
    </source>
</evidence>
<dbReference type="GO" id="GO:0016787">
    <property type="term" value="F:hydrolase activity"/>
    <property type="evidence" value="ECO:0007669"/>
    <property type="project" value="UniProtKB-KW"/>
</dbReference>
<comment type="caution">
    <text evidence="8">The sequence shown here is derived from an EMBL/GenBank/DDBJ whole genome shotgun (WGS) entry which is preliminary data.</text>
</comment>
<dbReference type="Pfam" id="PF17917">
    <property type="entry name" value="RT_RNaseH"/>
    <property type="match status" value="1"/>
</dbReference>
<dbReference type="InterPro" id="IPR041373">
    <property type="entry name" value="RT_RNaseH"/>
</dbReference>
<dbReference type="Gene3D" id="3.10.10.10">
    <property type="entry name" value="HIV Type 1 Reverse Transcriptase, subunit A, domain 1"/>
    <property type="match status" value="1"/>
</dbReference>
<dbReference type="PANTHER" id="PTHR35046:SF9">
    <property type="entry name" value="RNA-DIRECTED DNA POLYMERASE"/>
    <property type="match status" value="1"/>
</dbReference>
<keyword evidence="3" id="KW-0540">Nuclease</keyword>
<sequence>MIRANVEEEREATMARFLAGLNKDIANEYGDVFPEELPKELPPIRGIEHQIDFMPGAQIPNRPAYRANPEETKELQKQVEELLQKGHIRESLSPCVVLVILVPKKDGSWRMCCTFCMDRVIFLGYVVSSNGIEVDQEKVKAIREWRDLQFCMDKVHFLGFVVTSDGIEVDEDKVKAIRDWPSPTSDQRPLMFFSEKLSGAALKYPTYDKELYALYRALHTWQHYLWSKEGKENVVADELSRRYVLLNSLSARLLGFEHIKELYASDEDFGDIYNSCGDVAGNDANQLGQEQGREEHEEMISNPIVLPRGPITRSRAKRFSKH</sequence>
<keyword evidence="4" id="KW-0255">Endonuclease</keyword>
<dbReference type="PANTHER" id="PTHR35046">
    <property type="entry name" value="ZINC KNUCKLE (CCHC-TYPE) FAMILY PROTEIN"/>
    <property type="match status" value="1"/>
</dbReference>
<reference evidence="8 9" key="1">
    <citation type="submission" date="2021-09" db="EMBL/GenBank/DDBJ databases">
        <title>Genomic insights and catalytic innovation underlie evolution of tropane alkaloids biosynthesis.</title>
        <authorList>
            <person name="Wang Y.-J."/>
            <person name="Tian T."/>
            <person name="Huang J.-P."/>
            <person name="Huang S.-X."/>
        </authorList>
    </citation>
    <scope>NUCLEOTIDE SEQUENCE [LARGE SCALE GENOMIC DNA]</scope>
    <source>
        <strain evidence="8">KIB-2018</strain>
        <tissue evidence="8">Leaf</tissue>
    </source>
</reference>
<dbReference type="Proteomes" id="UP001159364">
    <property type="component" value="Unassembled WGS sequence"/>
</dbReference>
<evidence type="ECO:0000256" key="2">
    <source>
        <dbReference type="ARBA" id="ARBA00022695"/>
    </source>
</evidence>
<feature type="domain" description="Reverse transcriptase RNase H-like" evidence="7">
    <location>
        <begin position="185"/>
        <end position="245"/>
    </location>
</feature>
<evidence type="ECO:0000256" key="1">
    <source>
        <dbReference type="ARBA" id="ARBA00022679"/>
    </source>
</evidence>
<dbReference type="SUPFAM" id="SSF56672">
    <property type="entry name" value="DNA/RNA polymerases"/>
    <property type="match status" value="2"/>
</dbReference>
<evidence type="ECO:0000256" key="4">
    <source>
        <dbReference type="ARBA" id="ARBA00022759"/>
    </source>
</evidence>
<keyword evidence="5" id="KW-0378">Hydrolase</keyword>
<dbReference type="EMBL" id="JAIWQS010000131">
    <property type="protein sequence ID" value="KAJ8747655.1"/>
    <property type="molecule type" value="Genomic_DNA"/>
</dbReference>
<evidence type="ECO:0000256" key="5">
    <source>
        <dbReference type="ARBA" id="ARBA00022801"/>
    </source>
</evidence>
<protein>
    <recommendedName>
        <fullName evidence="7">Reverse transcriptase RNase H-like domain-containing protein</fullName>
    </recommendedName>
</protein>
<dbReference type="GO" id="GO:0003964">
    <property type="term" value="F:RNA-directed DNA polymerase activity"/>
    <property type="evidence" value="ECO:0007669"/>
    <property type="project" value="UniProtKB-KW"/>
</dbReference>
<keyword evidence="9" id="KW-1185">Reference proteome</keyword>
<evidence type="ECO:0000256" key="3">
    <source>
        <dbReference type="ARBA" id="ARBA00022722"/>
    </source>
</evidence>
<proteinExistence type="predicted"/>
<keyword evidence="1" id="KW-0808">Transferase</keyword>
<evidence type="ECO:0000313" key="8">
    <source>
        <dbReference type="EMBL" id="KAJ8747655.1"/>
    </source>
</evidence>
<keyword evidence="6" id="KW-0695">RNA-directed DNA polymerase</keyword>
<dbReference type="GO" id="GO:0004519">
    <property type="term" value="F:endonuclease activity"/>
    <property type="evidence" value="ECO:0007669"/>
    <property type="project" value="UniProtKB-KW"/>
</dbReference>
<evidence type="ECO:0000259" key="7">
    <source>
        <dbReference type="Pfam" id="PF17917"/>
    </source>
</evidence>
<keyword evidence="2" id="KW-0548">Nucleotidyltransferase</keyword>
<evidence type="ECO:0000256" key="6">
    <source>
        <dbReference type="ARBA" id="ARBA00022918"/>
    </source>
</evidence>
<dbReference type="AlphaFoldDB" id="A0AAV8S6B0"/>
<name>A0AAV8S6B0_9ROSI</name>